<evidence type="ECO:0000256" key="5">
    <source>
        <dbReference type="ARBA" id="ARBA00023136"/>
    </source>
</evidence>
<accession>A0A096B5L5</accession>
<gene>
    <name evidence="7" type="ORF">HMPREF9460_02582</name>
</gene>
<evidence type="ECO:0000256" key="4">
    <source>
        <dbReference type="ARBA" id="ARBA00022989"/>
    </source>
</evidence>
<proteinExistence type="predicted"/>
<dbReference type="HOGENOM" id="CLU_828845_0_0_9"/>
<feature type="transmembrane region" description="Helical" evidence="6">
    <location>
        <begin position="238"/>
        <end position="262"/>
    </location>
</feature>
<evidence type="ECO:0008006" key="9">
    <source>
        <dbReference type="Google" id="ProtNLM"/>
    </source>
</evidence>
<dbReference type="Proteomes" id="UP000029585">
    <property type="component" value="Unassembled WGS sequence"/>
</dbReference>
<feature type="transmembrane region" description="Helical" evidence="6">
    <location>
        <begin position="269"/>
        <end position="290"/>
    </location>
</feature>
<evidence type="ECO:0000256" key="1">
    <source>
        <dbReference type="ARBA" id="ARBA00004651"/>
    </source>
</evidence>
<keyword evidence="8" id="KW-1185">Reference proteome</keyword>
<feature type="transmembrane region" description="Helical" evidence="6">
    <location>
        <begin position="214"/>
        <end position="232"/>
    </location>
</feature>
<evidence type="ECO:0000256" key="6">
    <source>
        <dbReference type="SAM" id="Phobius"/>
    </source>
</evidence>
<keyword evidence="4 6" id="KW-1133">Transmembrane helix</keyword>
<dbReference type="PATRIC" id="fig|742738.3.peg.2648"/>
<feature type="transmembrane region" description="Helical" evidence="6">
    <location>
        <begin position="163"/>
        <end position="185"/>
    </location>
</feature>
<dbReference type="Pfam" id="PF02653">
    <property type="entry name" value="BPD_transp_2"/>
    <property type="match status" value="1"/>
</dbReference>
<organism evidence="7 8">
    <name type="scientific">Flavonifractor plautii 1_3_50AFAA</name>
    <dbReference type="NCBI Taxonomy" id="742738"/>
    <lineage>
        <taxon>Bacteria</taxon>
        <taxon>Bacillati</taxon>
        <taxon>Bacillota</taxon>
        <taxon>Clostridia</taxon>
        <taxon>Eubacteriales</taxon>
        <taxon>Oscillospiraceae</taxon>
        <taxon>Flavonifractor</taxon>
    </lineage>
</organism>
<evidence type="ECO:0000313" key="8">
    <source>
        <dbReference type="Proteomes" id="UP000029585"/>
    </source>
</evidence>
<name>A0A096B5L5_FLAPL</name>
<keyword evidence="3 6" id="KW-0812">Transmembrane</keyword>
<dbReference type="PANTHER" id="PTHR32196">
    <property type="entry name" value="ABC TRANSPORTER PERMEASE PROTEIN YPHD-RELATED-RELATED"/>
    <property type="match status" value="1"/>
</dbReference>
<sequence length="324" mass="34357">MNNTLTRARNESRIKPLPIIIVIAALALLVVLNVVVDGKFLTFQNFTIILSAATVPAFVAWGFSYLFACGITDLSAGAIIVLAATASAIVGNALGYVPMFIAAVLVGVLCLAVNMTLFQVTKIPPWIAGLGMTMVYETIAGYYSQVRVSQGLRVEGLADEMRVLGRSPAIYIMLVIGFIIAYVTYNKTSIGLNARAVGGNADVAQMMGINTRRALMLGGLMAGFFFGFAGVMKESYAGYVVAQTGLSSLSTVFQPLAAVLLAQALQKHINIAIGIPISTFLIAMIFNILTLMGVPSGTFQEFLLGVIVVVFGITAQRNVKGVVK</sequence>
<comment type="caution">
    <text evidence="7">The sequence shown here is derived from an EMBL/GenBank/DDBJ whole genome shotgun (WGS) entry which is preliminary data.</text>
</comment>
<dbReference type="eggNOG" id="COG1172">
    <property type="taxonomic scope" value="Bacteria"/>
</dbReference>
<keyword evidence="5 6" id="KW-0472">Membrane</keyword>
<feature type="transmembrane region" description="Helical" evidence="6">
    <location>
        <begin position="100"/>
        <end position="118"/>
    </location>
</feature>
<reference evidence="7 8" key="1">
    <citation type="submission" date="2011-08" db="EMBL/GenBank/DDBJ databases">
        <title>The Genome Sequence of Clostridium orbiscindens 1_3_50AFAA.</title>
        <authorList>
            <consortium name="The Broad Institute Genome Sequencing Platform"/>
            <person name="Earl A."/>
            <person name="Ward D."/>
            <person name="Feldgarden M."/>
            <person name="Gevers D."/>
            <person name="Daigneault M."/>
            <person name="Strauss J."/>
            <person name="Allen-Vercoe E."/>
            <person name="Young S.K."/>
            <person name="Zeng Q."/>
            <person name="Gargeya S."/>
            <person name="Fitzgerald M."/>
            <person name="Haas B."/>
            <person name="Abouelleil A."/>
            <person name="Alvarado L."/>
            <person name="Arachchi H.M."/>
            <person name="Berlin A."/>
            <person name="Brown A."/>
            <person name="Chapman S.B."/>
            <person name="Chen Z."/>
            <person name="Dunbar C."/>
            <person name="Freedman E."/>
            <person name="Gearin G."/>
            <person name="Gellesch M."/>
            <person name="Goldberg J."/>
            <person name="Griggs A."/>
            <person name="Gujja S."/>
            <person name="Heiman D."/>
            <person name="Howarth C."/>
            <person name="Larson L."/>
            <person name="Lui A."/>
            <person name="MacDonald P.J.P."/>
            <person name="Montmayeur A."/>
            <person name="Murphy C."/>
            <person name="Neiman D."/>
            <person name="Pearson M."/>
            <person name="Priest M."/>
            <person name="Roberts A."/>
            <person name="Saif S."/>
            <person name="Shea T."/>
            <person name="Shenoy N."/>
            <person name="Sisk P."/>
            <person name="Stolte C."/>
            <person name="Sykes S."/>
            <person name="Wortman J."/>
            <person name="Nusbaum C."/>
            <person name="Birren B."/>
        </authorList>
    </citation>
    <scope>NUCLEOTIDE SEQUENCE [LARGE SCALE GENOMIC DNA]</scope>
    <source>
        <strain evidence="7 8">1_3_50AFAA</strain>
    </source>
</reference>
<evidence type="ECO:0000256" key="3">
    <source>
        <dbReference type="ARBA" id="ARBA00022692"/>
    </source>
</evidence>
<comment type="subcellular location">
    <subcellularLocation>
        <location evidence="1">Cell membrane</location>
        <topology evidence="1">Multi-pass membrane protein</topology>
    </subcellularLocation>
</comment>
<evidence type="ECO:0000256" key="2">
    <source>
        <dbReference type="ARBA" id="ARBA00022475"/>
    </source>
</evidence>
<feature type="transmembrane region" description="Helical" evidence="6">
    <location>
        <begin position="48"/>
        <end position="67"/>
    </location>
</feature>
<feature type="transmembrane region" description="Helical" evidence="6">
    <location>
        <begin position="302"/>
        <end position="319"/>
    </location>
</feature>
<protein>
    <recommendedName>
        <fullName evidence="9">ABC transporter permease</fullName>
    </recommendedName>
</protein>
<dbReference type="EMBL" id="ADLO01000081">
    <property type="protein sequence ID" value="KGF54698.1"/>
    <property type="molecule type" value="Genomic_DNA"/>
</dbReference>
<evidence type="ECO:0000313" key="7">
    <source>
        <dbReference type="EMBL" id="KGF54698.1"/>
    </source>
</evidence>
<dbReference type="AlphaFoldDB" id="A0A096B5L5"/>
<keyword evidence="2" id="KW-1003">Cell membrane</keyword>
<dbReference type="GO" id="GO:0005886">
    <property type="term" value="C:plasma membrane"/>
    <property type="evidence" value="ECO:0007669"/>
    <property type="project" value="UniProtKB-SubCell"/>
</dbReference>
<dbReference type="RefSeq" id="WP_024723434.1">
    <property type="nucleotide sequence ID" value="NZ_KN174164.1"/>
</dbReference>
<feature type="transmembrane region" description="Helical" evidence="6">
    <location>
        <begin position="17"/>
        <end position="36"/>
    </location>
</feature>
<feature type="transmembrane region" description="Helical" evidence="6">
    <location>
        <begin position="125"/>
        <end position="143"/>
    </location>
</feature>
<dbReference type="GO" id="GO:0022857">
    <property type="term" value="F:transmembrane transporter activity"/>
    <property type="evidence" value="ECO:0007669"/>
    <property type="project" value="InterPro"/>
</dbReference>
<feature type="transmembrane region" description="Helical" evidence="6">
    <location>
        <begin position="74"/>
        <end position="94"/>
    </location>
</feature>
<dbReference type="InterPro" id="IPR001851">
    <property type="entry name" value="ABC_transp_permease"/>
</dbReference>